<dbReference type="AlphaFoldDB" id="A0A9P6CP82"/>
<comment type="caution">
    <text evidence="1">The sequence shown here is derived from an EMBL/GenBank/DDBJ whole genome shotgun (WGS) entry which is preliminary data.</text>
</comment>
<reference evidence="1" key="1">
    <citation type="submission" date="2020-11" db="EMBL/GenBank/DDBJ databases">
        <authorList>
            <consortium name="DOE Joint Genome Institute"/>
            <person name="Ahrendt S."/>
            <person name="Riley R."/>
            <person name="Andreopoulos W."/>
            <person name="Labutti K."/>
            <person name="Pangilinan J."/>
            <person name="Ruiz-Duenas F.J."/>
            <person name="Barrasa J.M."/>
            <person name="Sanchez-Garcia M."/>
            <person name="Camarero S."/>
            <person name="Miyauchi S."/>
            <person name="Serrano A."/>
            <person name="Linde D."/>
            <person name="Babiker R."/>
            <person name="Drula E."/>
            <person name="Ayuso-Fernandez I."/>
            <person name="Pacheco R."/>
            <person name="Padilla G."/>
            <person name="Ferreira P."/>
            <person name="Barriuso J."/>
            <person name="Kellner H."/>
            <person name="Castanera R."/>
            <person name="Alfaro M."/>
            <person name="Ramirez L."/>
            <person name="Pisabarro A.G."/>
            <person name="Kuo A."/>
            <person name="Tritt A."/>
            <person name="Lipzen A."/>
            <person name="He G."/>
            <person name="Yan M."/>
            <person name="Ng V."/>
            <person name="Cullen D."/>
            <person name="Martin F."/>
            <person name="Rosso M.-N."/>
            <person name="Henrissat B."/>
            <person name="Hibbett D."/>
            <person name="Martinez A.T."/>
            <person name="Grigoriev I.V."/>
        </authorList>
    </citation>
    <scope>NUCLEOTIDE SEQUENCE</scope>
    <source>
        <strain evidence="1">CIRM-BRFM 674</strain>
    </source>
</reference>
<proteinExistence type="predicted"/>
<dbReference type="OrthoDB" id="2921488at2759"/>
<dbReference type="EMBL" id="MU155383">
    <property type="protein sequence ID" value="KAF9474351.1"/>
    <property type="molecule type" value="Genomic_DNA"/>
</dbReference>
<accession>A0A9P6CP82</accession>
<dbReference type="SUPFAM" id="SSF52047">
    <property type="entry name" value="RNI-like"/>
    <property type="match status" value="1"/>
</dbReference>
<name>A0A9P6CP82_9AGAR</name>
<evidence type="ECO:0000313" key="2">
    <source>
        <dbReference type="Proteomes" id="UP000807469"/>
    </source>
</evidence>
<evidence type="ECO:0000313" key="1">
    <source>
        <dbReference type="EMBL" id="KAF9474351.1"/>
    </source>
</evidence>
<dbReference type="InterPro" id="IPR032675">
    <property type="entry name" value="LRR_dom_sf"/>
</dbReference>
<evidence type="ECO:0008006" key="3">
    <source>
        <dbReference type="Google" id="ProtNLM"/>
    </source>
</evidence>
<gene>
    <name evidence="1" type="ORF">BDN70DRAFT_908536</name>
</gene>
<keyword evidence="2" id="KW-1185">Reference proteome</keyword>
<sequence>MTQSTLPQELIESIIDELGHEDDTEALKQCSLVSRAFVYQSQRYLFRAIDLDRRLPRKKYYQRFHRLIGTRPHIGEHVRELRLGDNGEDDFDGSDVSWISSTKTLPHSLQLLPRLESFSLTFNSELTPWKSLPADLRSSIGRLFRLPTLHTVALEFITAFPPQLLMSLGQMRTLSLSCVEVDPMAPLPADTEYMQSRWGMALENLFLRGTSPATISVIASALGSATSPTLRRLTVTPTFESGFSDAIGELIKQSGENLKTFEWLPSIHFASSAGPIYLASLPHLRSLRFAVSFRRTHANGPFPEVLRLLGQLSHEPNSIESIIIDCHCVRVGDKIATEWRPLDKVLSKPAFDALKQIRVRLSTSTTSAMERHKFTLAFQDLLPMLQSKGTEISVMTLADIPAWCE</sequence>
<dbReference type="Gene3D" id="3.80.10.10">
    <property type="entry name" value="Ribonuclease Inhibitor"/>
    <property type="match status" value="1"/>
</dbReference>
<dbReference type="Proteomes" id="UP000807469">
    <property type="component" value="Unassembled WGS sequence"/>
</dbReference>
<protein>
    <recommendedName>
        <fullName evidence="3">F-box domain-containing protein</fullName>
    </recommendedName>
</protein>
<organism evidence="1 2">
    <name type="scientific">Pholiota conissans</name>
    <dbReference type="NCBI Taxonomy" id="109636"/>
    <lineage>
        <taxon>Eukaryota</taxon>
        <taxon>Fungi</taxon>
        <taxon>Dikarya</taxon>
        <taxon>Basidiomycota</taxon>
        <taxon>Agaricomycotina</taxon>
        <taxon>Agaricomycetes</taxon>
        <taxon>Agaricomycetidae</taxon>
        <taxon>Agaricales</taxon>
        <taxon>Agaricineae</taxon>
        <taxon>Strophariaceae</taxon>
        <taxon>Pholiota</taxon>
    </lineage>
</organism>